<reference evidence="4" key="1">
    <citation type="submission" date="2011-12" db="EMBL/GenBank/DDBJ databases">
        <title>Complete sequence of Methanoregula formicicum SMSP.</title>
        <authorList>
            <person name="Lucas S."/>
            <person name="Han J."/>
            <person name="Lapidus A."/>
            <person name="Cheng J.-F."/>
            <person name="Goodwin L."/>
            <person name="Pitluck S."/>
            <person name="Peters L."/>
            <person name="Ovchinnikova G."/>
            <person name="Teshima H."/>
            <person name="Detter J.C."/>
            <person name="Han C."/>
            <person name="Tapia R."/>
            <person name="Land M."/>
            <person name="Hauser L."/>
            <person name="Kyrpides N."/>
            <person name="Ivanova N."/>
            <person name="Pagani I."/>
            <person name="Imachi H."/>
            <person name="Tamaki H."/>
            <person name="Sekiguchi Y."/>
            <person name="Kamagata Y."/>
            <person name="Cadillo-Quiroz H."/>
            <person name="Zinder S."/>
            <person name="Liu W.-T."/>
            <person name="Woyke T."/>
        </authorList>
    </citation>
    <scope>NUCLEOTIDE SEQUENCE [LARGE SCALE GENOMIC DNA]</scope>
    <source>
        <strain evidence="4">DSM 22288 / NBRC 105244 / SMSP</strain>
    </source>
</reference>
<dbReference type="Gene3D" id="3.40.50.150">
    <property type="entry name" value="Vaccinia Virus protein VP39"/>
    <property type="match status" value="1"/>
</dbReference>
<dbReference type="HOGENOM" id="CLU_081790_1_0_2"/>
<reference evidence="3 4" key="2">
    <citation type="journal article" date="2014" name="Genome Announc.">
        <title>Complete Genome Sequence of Methanoregula formicica SMSPT, a Mesophilic Hydrogenotrophic Methanogen Isolated from a Methanogenic Upflow Anaerobic Sludge Blanket Reactor.</title>
        <authorList>
            <person name="Yamamoto K."/>
            <person name="Tamaki H."/>
            <person name="Cadillo-Quiroz H."/>
            <person name="Imachi H."/>
            <person name="Kyrpides N."/>
            <person name="Woyke T."/>
            <person name="Goodwin L."/>
            <person name="Zinder S.H."/>
            <person name="Kamagata Y."/>
            <person name="Liu W.T."/>
        </authorList>
    </citation>
    <scope>NUCLEOTIDE SEQUENCE [LARGE SCALE GENOMIC DNA]</scope>
    <source>
        <strain evidence="4">DSM 22288 / NBRC 105244 / SMSP</strain>
    </source>
</reference>
<dbReference type="KEGG" id="mfo:Metfor_0045"/>
<dbReference type="PANTHER" id="PTHR43861">
    <property type="entry name" value="TRANS-ACONITATE 2-METHYLTRANSFERASE-RELATED"/>
    <property type="match status" value="1"/>
</dbReference>
<dbReference type="GO" id="GO:0008168">
    <property type="term" value="F:methyltransferase activity"/>
    <property type="evidence" value="ECO:0007669"/>
    <property type="project" value="UniProtKB-KW"/>
</dbReference>
<dbReference type="eggNOG" id="arCOG01788">
    <property type="taxonomic scope" value="Archaea"/>
</dbReference>
<dbReference type="CDD" id="cd02440">
    <property type="entry name" value="AdoMet_MTases"/>
    <property type="match status" value="1"/>
</dbReference>
<dbReference type="InterPro" id="IPR029063">
    <property type="entry name" value="SAM-dependent_MTases_sf"/>
</dbReference>
<dbReference type="InParanoid" id="L0HBF1"/>
<keyword evidence="4" id="KW-1185">Reference proteome</keyword>
<dbReference type="OrthoDB" id="57427at2157"/>
<dbReference type="AlphaFoldDB" id="L0HBF1"/>
<accession>L0HBF1</accession>
<name>L0HBF1_METFS</name>
<proteinExistence type="predicted"/>
<keyword evidence="3" id="KW-0489">Methyltransferase</keyword>
<dbReference type="GeneID" id="14308718"/>
<dbReference type="SUPFAM" id="SSF53335">
    <property type="entry name" value="S-adenosyl-L-methionine-dependent methyltransferases"/>
    <property type="match status" value="1"/>
</dbReference>
<evidence type="ECO:0000256" key="1">
    <source>
        <dbReference type="ARBA" id="ARBA00022679"/>
    </source>
</evidence>
<feature type="domain" description="Methyltransferase" evidence="2">
    <location>
        <begin position="46"/>
        <end position="140"/>
    </location>
</feature>
<keyword evidence="1" id="KW-0808">Transferase</keyword>
<evidence type="ECO:0000259" key="2">
    <source>
        <dbReference type="Pfam" id="PF13649"/>
    </source>
</evidence>
<protein>
    <submittedName>
        <fullName evidence="3">Methylase involved in ubiquinone/menaquinone biosynthesis</fullName>
    </submittedName>
</protein>
<evidence type="ECO:0000313" key="3">
    <source>
        <dbReference type="EMBL" id="AGB01131.1"/>
    </source>
</evidence>
<evidence type="ECO:0000313" key="4">
    <source>
        <dbReference type="Proteomes" id="UP000010824"/>
    </source>
</evidence>
<dbReference type="Pfam" id="PF13649">
    <property type="entry name" value="Methyltransf_25"/>
    <property type="match status" value="1"/>
</dbReference>
<organism evidence="3 4">
    <name type="scientific">Methanoregula formicica (strain DSM 22288 / NBRC 105244 / SMSP)</name>
    <dbReference type="NCBI Taxonomy" id="593750"/>
    <lineage>
        <taxon>Archaea</taxon>
        <taxon>Methanobacteriati</taxon>
        <taxon>Methanobacteriota</taxon>
        <taxon>Stenosarchaea group</taxon>
        <taxon>Methanomicrobia</taxon>
        <taxon>Methanomicrobiales</taxon>
        <taxon>Methanoregulaceae</taxon>
        <taxon>Methanoregula</taxon>
    </lineage>
</organism>
<dbReference type="InterPro" id="IPR041698">
    <property type="entry name" value="Methyltransf_25"/>
</dbReference>
<dbReference type="STRING" id="593750.Metfor_0045"/>
<dbReference type="GO" id="GO:0032259">
    <property type="term" value="P:methylation"/>
    <property type="evidence" value="ECO:0007669"/>
    <property type="project" value="UniProtKB-KW"/>
</dbReference>
<keyword evidence="3" id="KW-0830">Ubiquinone</keyword>
<dbReference type="Proteomes" id="UP000010824">
    <property type="component" value="Chromosome"/>
</dbReference>
<gene>
    <name evidence="3" type="ordered locus">Metfor_0045</name>
</gene>
<dbReference type="EMBL" id="CP003167">
    <property type="protein sequence ID" value="AGB01131.1"/>
    <property type="molecule type" value="Genomic_DNA"/>
</dbReference>
<sequence length="228" mass="26237">MQHIRHAFNRFAQDYDRQREHIIPDLRDFYDTAVWAAESDSDLPAILDIGAGTGLFSAYLLEKFPEAHLTLIDIAENMLEMARQRFAGREHTEYILRDYSSGDLGGPYDIACSALSIHHLAPEDKRRLFARIYTALRPGGMFVNADQADGETPYFRERYLEYWNDFLKSGPMSAEQHAEILRRRDTLDKNEKLSDQLAWLKEAGFSDVDVVYRNRTFIVTVARKGGTP</sequence>
<dbReference type="RefSeq" id="WP_015284095.1">
    <property type="nucleotide sequence ID" value="NC_019943.1"/>
</dbReference>